<comment type="subcellular location">
    <subcellularLocation>
        <location evidence="2">Cell membrane</location>
        <topology evidence="2">Multi-pass membrane protein</topology>
    </subcellularLocation>
</comment>
<dbReference type="Pfam" id="PF01627">
    <property type="entry name" value="Hpt"/>
    <property type="match status" value="1"/>
</dbReference>
<dbReference type="CDD" id="cd00082">
    <property type="entry name" value="HisKA"/>
    <property type="match status" value="1"/>
</dbReference>
<organism evidence="27 28">
    <name type="scientific">Vitreoscilla filiformis</name>
    <dbReference type="NCBI Taxonomy" id="63"/>
    <lineage>
        <taxon>Bacteria</taxon>
        <taxon>Pseudomonadati</taxon>
        <taxon>Pseudomonadota</taxon>
        <taxon>Betaproteobacteria</taxon>
        <taxon>Neisseriales</taxon>
        <taxon>Neisseriaceae</taxon>
        <taxon>Vitreoscilla</taxon>
    </lineage>
</organism>
<dbReference type="SMART" id="SM00091">
    <property type="entry name" value="PAS"/>
    <property type="match status" value="3"/>
</dbReference>
<keyword evidence="5 19" id="KW-0597">Phosphoprotein</keyword>
<evidence type="ECO:0000259" key="24">
    <source>
        <dbReference type="PROSITE" id="PS50112"/>
    </source>
</evidence>
<dbReference type="InterPro" id="IPR000700">
    <property type="entry name" value="PAS-assoc_C"/>
</dbReference>
<feature type="domain" description="Histidine kinase" evidence="22">
    <location>
        <begin position="684"/>
        <end position="908"/>
    </location>
</feature>
<dbReference type="InterPro" id="IPR036641">
    <property type="entry name" value="HPT_dom_sf"/>
</dbReference>
<accession>A0A221KFP4</accession>
<evidence type="ECO:0000256" key="12">
    <source>
        <dbReference type="ARBA" id="ARBA00023012"/>
    </source>
</evidence>
<keyword evidence="7 21" id="KW-0812">Transmembrane</keyword>
<evidence type="ECO:0000256" key="2">
    <source>
        <dbReference type="ARBA" id="ARBA00004651"/>
    </source>
</evidence>
<feature type="transmembrane region" description="Helical" evidence="21">
    <location>
        <begin position="12"/>
        <end position="34"/>
    </location>
</feature>
<dbReference type="InterPro" id="IPR008207">
    <property type="entry name" value="Sig_transdc_His_kin_Hpt_dom"/>
</dbReference>
<comment type="subunit">
    <text evidence="15">At low DSF concentrations, interacts with RpfF.</text>
</comment>
<dbReference type="PANTHER" id="PTHR45339">
    <property type="entry name" value="HYBRID SIGNAL TRANSDUCTION HISTIDINE KINASE J"/>
    <property type="match status" value="1"/>
</dbReference>
<evidence type="ECO:0000256" key="3">
    <source>
        <dbReference type="ARBA" id="ARBA00012438"/>
    </source>
</evidence>
<dbReference type="CDD" id="cd17546">
    <property type="entry name" value="REC_hyHK_CKI1_RcsC-like"/>
    <property type="match status" value="1"/>
</dbReference>
<dbReference type="GO" id="GO:0000155">
    <property type="term" value="F:phosphorelay sensor kinase activity"/>
    <property type="evidence" value="ECO:0007669"/>
    <property type="project" value="InterPro"/>
</dbReference>
<dbReference type="PANTHER" id="PTHR45339:SF1">
    <property type="entry name" value="HYBRID SIGNAL TRANSDUCTION HISTIDINE KINASE J"/>
    <property type="match status" value="1"/>
</dbReference>
<feature type="domain" description="PAS" evidence="24">
    <location>
        <begin position="280"/>
        <end position="350"/>
    </location>
</feature>
<dbReference type="Pfam" id="PF02518">
    <property type="entry name" value="HATPase_c"/>
    <property type="match status" value="1"/>
</dbReference>
<evidence type="ECO:0000256" key="11">
    <source>
        <dbReference type="ARBA" id="ARBA00022989"/>
    </source>
</evidence>
<keyword evidence="28" id="KW-1185">Reference proteome</keyword>
<evidence type="ECO:0000256" key="19">
    <source>
        <dbReference type="PROSITE-ProRule" id="PRU00169"/>
    </source>
</evidence>
<dbReference type="InterPro" id="IPR000014">
    <property type="entry name" value="PAS"/>
</dbReference>
<evidence type="ECO:0000256" key="13">
    <source>
        <dbReference type="ARBA" id="ARBA00023136"/>
    </source>
</evidence>
<evidence type="ECO:0000256" key="7">
    <source>
        <dbReference type="ARBA" id="ARBA00022692"/>
    </source>
</evidence>
<dbReference type="InterPro" id="IPR036890">
    <property type="entry name" value="HATPase_C_sf"/>
</dbReference>
<keyword evidence="6" id="KW-0808">Transferase</keyword>
<dbReference type="InterPro" id="IPR001789">
    <property type="entry name" value="Sig_transdc_resp-reg_receiver"/>
</dbReference>
<keyword evidence="13 21" id="KW-0472">Membrane</keyword>
<dbReference type="Gene3D" id="1.10.287.130">
    <property type="match status" value="1"/>
</dbReference>
<dbReference type="OrthoDB" id="8586880at2"/>
<feature type="domain" description="Response regulatory" evidence="23">
    <location>
        <begin position="944"/>
        <end position="1060"/>
    </location>
</feature>
<dbReference type="FunFam" id="1.10.287.130:FF:000002">
    <property type="entry name" value="Two-component osmosensing histidine kinase"/>
    <property type="match status" value="1"/>
</dbReference>
<dbReference type="InterPro" id="IPR013656">
    <property type="entry name" value="PAS_4"/>
</dbReference>
<dbReference type="GO" id="GO:0005886">
    <property type="term" value="C:plasma membrane"/>
    <property type="evidence" value="ECO:0007669"/>
    <property type="project" value="UniProtKB-SubCell"/>
</dbReference>
<evidence type="ECO:0000313" key="27">
    <source>
        <dbReference type="EMBL" id="ASM77841.1"/>
    </source>
</evidence>
<dbReference type="Gene3D" id="3.30.565.10">
    <property type="entry name" value="Histidine kinase-like ATPase, C-terminal domain"/>
    <property type="match status" value="1"/>
</dbReference>
<evidence type="ECO:0000256" key="4">
    <source>
        <dbReference type="ARBA" id="ARBA00022475"/>
    </source>
</evidence>
<evidence type="ECO:0000259" key="25">
    <source>
        <dbReference type="PROSITE" id="PS50113"/>
    </source>
</evidence>
<dbReference type="SUPFAM" id="SSF55785">
    <property type="entry name" value="PYP-like sensor domain (PAS domain)"/>
    <property type="match status" value="3"/>
</dbReference>
<evidence type="ECO:0000259" key="22">
    <source>
        <dbReference type="PROSITE" id="PS50109"/>
    </source>
</evidence>
<keyword evidence="4" id="KW-1003">Cell membrane</keyword>
<evidence type="ECO:0000256" key="21">
    <source>
        <dbReference type="SAM" id="Phobius"/>
    </source>
</evidence>
<keyword evidence="9 27" id="KW-0418">Kinase</keyword>
<feature type="modified residue" description="Phosphohistidine" evidence="18">
    <location>
        <position position="1160"/>
    </location>
</feature>
<dbReference type="Gene3D" id="3.30.450.20">
    <property type="entry name" value="PAS domain"/>
    <property type="match status" value="3"/>
</dbReference>
<evidence type="ECO:0000256" key="8">
    <source>
        <dbReference type="ARBA" id="ARBA00022741"/>
    </source>
</evidence>
<dbReference type="SMART" id="SM00387">
    <property type="entry name" value="HATPase_c"/>
    <property type="match status" value="1"/>
</dbReference>
<evidence type="ECO:0000256" key="1">
    <source>
        <dbReference type="ARBA" id="ARBA00000085"/>
    </source>
</evidence>
<dbReference type="PROSITE" id="PS50112">
    <property type="entry name" value="PAS"/>
    <property type="match status" value="2"/>
</dbReference>
<dbReference type="InterPro" id="IPR005467">
    <property type="entry name" value="His_kinase_dom"/>
</dbReference>
<evidence type="ECO:0000256" key="14">
    <source>
        <dbReference type="ARBA" id="ARBA00058004"/>
    </source>
</evidence>
<dbReference type="EMBL" id="CP022423">
    <property type="protein sequence ID" value="ASM77841.1"/>
    <property type="molecule type" value="Genomic_DNA"/>
</dbReference>
<dbReference type="NCBIfam" id="TIGR00229">
    <property type="entry name" value="sensory_box"/>
    <property type="match status" value="3"/>
</dbReference>
<feature type="transmembrane region" description="Helical" evidence="21">
    <location>
        <begin position="194"/>
        <end position="213"/>
    </location>
</feature>
<evidence type="ECO:0000313" key="28">
    <source>
        <dbReference type="Proteomes" id="UP000199729"/>
    </source>
</evidence>
<feature type="domain" description="PAS" evidence="24">
    <location>
        <begin position="525"/>
        <end position="576"/>
    </location>
</feature>
<dbReference type="Pfam" id="PF00072">
    <property type="entry name" value="Response_reg"/>
    <property type="match status" value="1"/>
</dbReference>
<name>A0A221KFP4_VITFI</name>
<feature type="domain" description="PAC" evidence="25">
    <location>
        <begin position="354"/>
        <end position="406"/>
    </location>
</feature>
<feature type="compositionally biased region" description="Pro residues" evidence="20">
    <location>
        <begin position="1233"/>
        <end position="1254"/>
    </location>
</feature>
<dbReference type="SMART" id="SM00086">
    <property type="entry name" value="PAC"/>
    <property type="match status" value="3"/>
</dbReference>
<feature type="domain" description="PAC" evidence="25">
    <location>
        <begin position="598"/>
        <end position="648"/>
    </location>
</feature>
<dbReference type="SUPFAM" id="SSF52172">
    <property type="entry name" value="CheY-like"/>
    <property type="match status" value="1"/>
</dbReference>
<dbReference type="Gene3D" id="1.20.120.160">
    <property type="entry name" value="HPT domain"/>
    <property type="match status" value="1"/>
</dbReference>
<proteinExistence type="predicted"/>
<keyword evidence="8" id="KW-0547">Nucleotide-binding</keyword>
<sequence length="1338" mass="148750">MTLRQRPLLGMLFTPVALMAVWMGLSALGGVWWLGLTDRQLHAQHVIHMDTQVVLARTLHEVLELEQTAQTQAPHARDPEYREALSERLLSQAAQVESRLATVLAQPWYDSDLQQRSAALQQDFQRHRQAVRQLTQVMSEPSQSPERLVEPLRVLSDHFFTLNRHAQDWAIALARQEQQHQDQAHVQLAQRMKWLVVIGALFSVIWLGVWYGLARRLSAHANTLVHAMINLAHNGTAPPESVTLLAQDTRHPLAELARAMCALHVAAQTHQATQQALEKAHYLTQAIVRNNPDPIWIKDKDGRYITCNPRFEGFTGRALPDMVGLTDYEIFTHEQADFFRFHDRRAIDNGGRPCSNEEWLQFTDGHRELLHVIKTALYDAQGGLIGVMGVGRDITQLRTAEKSAREREETLRAILSQASDGIVLAEWPQGRLVQFNDAACQLLGRPREQMASLSLNDVPGLWPAHPGPVLQETGEEHRRIQRLDGSWVDVLSTMRPLRLHDTDYVVAFWRDETETRRTALALERRERIFRTIVNQSPLAVMLLDAHSLAFEELNDATCHDLGYSRDELLHMSVYDIQSSWGREQVQNIALRAQTIGFMEFENRHRRKDGTERDFWITARALLLDERSYLSVVWMDITERKASERELLRYQTHLRDLVAERTAALAAAKDEAEAANRAKTTFIANMSHEIRTPMNAIIGMAHLLADAELPPRQRDHLGKLQGAAQHLLSILNDLLDFSKIEAGRIRIESQTFELHQLVAQCCEKLHARLRDKGLWLRQNLPPAPTWLRGDGAKISQILLNYLSNATKFTDRGGITIQCRFLPIEPAEWPGHTGLRLEVHDTGMGLKALDLSRLFLPFEQADGSITRRYGGTGLGLALAKRLADVMKGQVGAQDLPDGGALFWLEVPLTWASAPAGTPAMLAPASPDDEDPLRTLTRQLTPHAGQRVLLVEDDPISREVTAEWLHMAGLHVELAEDGQQGVEMATSHPPDLILMDMQMPRLGGLEATRALRALLPEVSLPILAMTANAFGEDRQACLDAGMNDHLAKPVEPQQLCSALLRWLPSVAESQAAPSSTPPLDTASMPASPPPLLPPPPAATPSNALTVLEAAGIDTQDGLHRFAQRTASYLRVLDHFAQHHATDAQLLARQIERAEYANARQVAHALQGAAGNLGMRAVQQPAQTLERTLIACLNADGADTVLRLSEPLGRLTQALQTACHAIEQLRPPVAQPVSTASPPPQPTAPAPMQTPPPPPVAPPSLTWLQGQLDTLRAWLEADSLDAATLWNQLLPAIQAWRTSHAADVSAEAVDAITRHISRFDHELALHALADLHAQITASDRVG</sequence>
<dbReference type="RefSeq" id="WP_089416870.1">
    <property type="nucleotide sequence ID" value="NZ_CP022423.1"/>
</dbReference>
<evidence type="ECO:0000259" key="23">
    <source>
        <dbReference type="PROSITE" id="PS50110"/>
    </source>
</evidence>
<dbReference type="InterPro" id="IPR035965">
    <property type="entry name" value="PAS-like_dom_sf"/>
</dbReference>
<comment type="function">
    <text evidence="14">Member of the two-component regulatory system BvgS/BvgA. Phosphorylates BvgA via a four-step phosphorelay in response to environmental signals.</text>
</comment>
<dbReference type="CDD" id="cd16922">
    <property type="entry name" value="HATPase_EvgS-ArcB-TorS-like"/>
    <property type="match status" value="1"/>
</dbReference>
<dbReference type="InterPro" id="IPR011006">
    <property type="entry name" value="CheY-like_superfamily"/>
</dbReference>
<dbReference type="CDD" id="cd00130">
    <property type="entry name" value="PAS"/>
    <property type="match status" value="3"/>
</dbReference>
<dbReference type="InterPro" id="IPR003661">
    <property type="entry name" value="HisK_dim/P_dom"/>
</dbReference>
<evidence type="ECO:0000256" key="10">
    <source>
        <dbReference type="ARBA" id="ARBA00022840"/>
    </source>
</evidence>
<evidence type="ECO:0000256" key="20">
    <source>
        <dbReference type="SAM" id="MobiDB-lite"/>
    </source>
</evidence>
<keyword evidence="10" id="KW-0067">ATP-binding</keyword>
<keyword evidence="11 21" id="KW-1133">Transmembrane helix</keyword>
<dbReference type="PROSITE" id="PS50110">
    <property type="entry name" value="RESPONSE_REGULATORY"/>
    <property type="match status" value="1"/>
</dbReference>
<dbReference type="PROSITE" id="PS50113">
    <property type="entry name" value="PAC"/>
    <property type="match status" value="2"/>
</dbReference>
<protein>
    <recommendedName>
        <fullName evidence="16">Sensory/regulatory protein RpfC</fullName>
        <ecNumber evidence="3">2.7.13.3</ecNumber>
    </recommendedName>
    <alternativeName>
        <fullName evidence="17">Virulence sensor protein BvgS</fullName>
    </alternativeName>
</protein>
<keyword evidence="12" id="KW-0902">Two-component regulatory system</keyword>
<dbReference type="PROSITE" id="PS50894">
    <property type="entry name" value="HPT"/>
    <property type="match status" value="1"/>
</dbReference>
<evidence type="ECO:0000256" key="18">
    <source>
        <dbReference type="PROSITE-ProRule" id="PRU00110"/>
    </source>
</evidence>
<dbReference type="Gene3D" id="3.40.50.2300">
    <property type="match status" value="1"/>
</dbReference>
<dbReference type="FunFam" id="3.30.565.10:FF:000010">
    <property type="entry name" value="Sensor histidine kinase RcsC"/>
    <property type="match status" value="1"/>
</dbReference>
<feature type="region of interest" description="Disordered" evidence="20">
    <location>
        <begin position="1226"/>
        <end position="1255"/>
    </location>
</feature>
<dbReference type="Pfam" id="PF08448">
    <property type="entry name" value="PAS_4"/>
    <property type="match status" value="1"/>
</dbReference>
<dbReference type="InterPro" id="IPR004358">
    <property type="entry name" value="Sig_transdc_His_kin-like_C"/>
</dbReference>
<dbReference type="KEGG" id="vff:VITFI_CDS2063"/>
<dbReference type="PRINTS" id="PR00344">
    <property type="entry name" value="BCTRLSENSOR"/>
</dbReference>
<evidence type="ECO:0000256" key="16">
    <source>
        <dbReference type="ARBA" id="ARBA00068150"/>
    </source>
</evidence>
<dbReference type="SUPFAM" id="SSF47226">
    <property type="entry name" value="Histidine-containing phosphotransfer domain, HPT domain"/>
    <property type="match status" value="1"/>
</dbReference>
<dbReference type="GO" id="GO:0005524">
    <property type="term" value="F:ATP binding"/>
    <property type="evidence" value="ECO:0007669"/>
    <property type="project" value="UniProtKB-KW"/>
</dbReference>
<evidence type="ECO:0000256" key="15">
    <source>
        <dbReference type="ARBA" id="ARBA00064003"/>
    </source>
</evidence>
<dbReference type="SUPFAM" id="SSF55874">
    <property type="entry name" value="ATPase domain of HSP90 chaperone/DNA topoisomerase II/histidine kinase"/>
    <property type="match status" value="1"/>
</dbReference>
<feature type="compositionally biased region" description="Pro residues" evidence="20">
    <location>
        <begin position="1083"/>
        <end position="1095"/>
    </location>
</feature>
<feature type="region of interest" description="Disordered" evidence="20">
    <location>
        <begin position="1067"/>
        <end position="1096"/>
    </location>
</feature>
<dbReference type="SMART" id="SM00448">
    <property type="entry name" value="REC"/>
    <property type="match status" value="1"/>
</dbReference>
<dbReference type="PROSITE" id="PS50109">
    <property type="entry name" value="HIS_KIN"/>
    <property type="match status" value="1"/>
</dbReference>
<evidence type="ECO:0000256" key="5">
    <source>
        <dbReference type="ARBA" id="ARBA00022553"/>
    </source>
</evidence>
<comment type="catalytic activity">
    <reaction evidence="1">
        <text>ATP + protein L-histidine = ADP + protein N-phospho-L-histidine.</text>
        <dbReference type="EC" id="2.7.13.3"/>
    </reaction>
</comment>
<dbReference type="InterPro" id="IPR036097">
    <property type="entry name" value="HisK_dim/P_sf"/>
</dbReference>
<reference evidence="27 28" key="1">
    <citation type="submission" date="2017-07" db="EMBL/GenBank/DDBJ databases">
        <title>Complete Genome Sequence of the cosmetic ferment Vitreoscilla filiformis (ATCC15551).</title>
        <authorList>
            <person name="Contreras S."/>
            <person name="Sagory-Zalkind P."/>
            <person name="Blanquart H."/>
            <person name="Iltis A."/>
            <person name="Morand S.C."/>
        </authorList>
    </citation>
    <scope>NUCLEOTIDE SEQUENCE [LARGE SCALE GENOMIC DNA]</scope>
    <source>
        <strain evidence="27 28">ATCC 15551</strain>
    </source>
</reference>
<feature type="domain" description="HPt" evidence="26">
    <location>
        <begin position="1121"/>
        <end position="1214"/>
    </location>
</feature>
<dbReference type="Pfam" id="PF13426">
    <property type="entry name" value="PAS_9"/>
    <property type="match status" value="2"/>
</dbReference>
<gene>
    <name evidence="27" type="ORF">VITFI_CDS2063</name>
</gene>
<dbReference type="InterPro" id="IPR001610">
    <property type="entry name" value="PAC"/>
</dbReference>
<evidence type="ECO:0000256" key="9">
    <source>
        <dbReference type="ARBA" id="ARBA00022777"/>
    </source>
</evidence>
<dbReference type="InterPro" id="IPR003594">
    <property type="entry name" value="HATPase_dom"/>
</dbReference>
<dbReference type="SUPFAM" id="SSF47384">
    <property type="entry name" value="Homodimeric domain of signal transducing histidine kinase"/>
    <property type="match status" value="1"/>
</dbReference>
<dbReference type="SMART" id="SM00388">
    <property type="entry name" value="HisKA"/>
    <property type="match status" value="1"/>
</dbReference>
<dbReference type="EC" id="2.7.13.3" evidence="3"/>
<feature type="modified residue" description="4-aspartylphosphate" evidence="19">
    <location>
        <position position="993"/>
    </location>
</feature>
<dbReference type="Proteomes" id="UP000199729">
    <property type="component" value="Chromosome"/>
</dbReference>
<evidence type="ECO:0000256" key="6">
    <source>
        <dbReference type="ARBA" id="ARBA00022679"/>
    </source>
</evidence>
<evidence type="ECO:0000256" key="17">
    <source>
        <dbReference type="ARBA" id="ARBA00070152"/>
    </source>
</evidence>
<dbReference type="Pfam" id="PF00512">
    <property type="entry name" value="HisKA"/>
    <property type="match status" value="1"/>
</dbReference>
<evidence type="ECO:0000259" key="26">
    <source>
        <dbReference type="PROSITE" id="PS50894"/>
    </source>
</evidence>